<dbReference type="SMART" id="SM00347">
    <property type="entry name" value="HTH_MARR"/>
    <property type="match status" value="1"/>
</dbReference>
<name>A0A917F1B8_9MICO</name>
<dbReference type="Proteomes" id="UP000598775">
    <property type="component" value="Unassembled WGS sequence"/>
</dbReference>
<dbReference type="InterPro" id="IPR036390">
    <property type="entry name" value="WH_DNA-bd_sf"/>
</dbReference>
<comment type="caution">
    <text evidence="2">The sequence shown here is derived from an EMBL/GenBank/DDBJ whole genome shotgun (WGS) entry which is preliminary data.</text>
</comment>
<sequence>MNEPAAEDAAPSGLDVMAEFIAVSKGLKQWSRSRVERYPRMTIGRAGLLVGLYKHGAPIGMAQFGAVNDLSKRSMTVIVDGLVREGLVRRSPHPSDGRVTLVELTAEGEELVTTELIPAHAETAALLDELSLDERQKFIRVLGRVSELLEERDVRVSLPFLDGKSALT</sequence>
<dbReference type="InterPro" id="IPR000835">
    <property type="entry name" value="HTH_MarR-typ"/>
</dbReference>
<protein>
    <submittedName>
        <fullName evidence="2">Transcriptional regulator, MarR</fullName>
    </submittedName>
</protein>
<accession>A0A917F1B8</accession>
<dbReference type="EMBL" id="BMGP01000006">
    <property type="protein sequence ID" value="GGF35130.1"/>
    <property type="molecule type" value="Genomic_DNA"/>
</dbReference>
<dbReference type="SUPFAM" id="SSF46785">
    <property type="entry name" value="Winged helix' DNA-binding domain"/>
    <property type="match status" value="1"/>
</dbReference>
<dbReference type="PANTHER" id="PTHR33164:SF57">
    <property type="entry name" value="MARR-FAMILY TRANSCRIPTIONAL REGULATOR"/>
    <property type="match status" value="1"/>
</dbReference>
<keyword evidence="3" id="KW-1185">Reference proteome</keyword>
<dbReference type="Gene3D" id="1.10.10.10">
    <property type="entry name" value="Winged helix-like DNA-binding domain superfamily/Winged helix DNA-binding domain"/>
    <property type="match status" value="1"/>
</dbReference>
<dbReference type="InterPro" id="IPR039422">
    <property type="entry name" value="MarR/SlyA-like"/>
</dbReference>
<proteinExistence type="predicted"/>
<dbReference type="PANTHER" id="PTHR33164">
    <property type="entry name" value="TRANSCRIPTIONAL REGULATOR, MARR FAMILY"/>
    <property type="match status" value="1"/>
</dbReference>
<dbReference type="GO" id="GO:0003700">
    <property type="term" value="F:DNA-binding transcription factor activity"/>
    <property type="evidence" value="ECO:0007669"/>
    <property type="project" value="InterPro"/>
</dbReference>
<dbReference type="GO" id="GO:0006950">
    <property type="term" value="P:response to stress"/>
    <property type="evidence" value="ECO:0007669"/>
    <property type="project" value="TreeGrafter"/>
</dbReference>
<dbReference type="PROSITE" id="PS50995">
    <property type="entry name" value="HTH_MARR_2"/>
    <property type="match status" value="1"/>
</dbReference>
<dbReference type="AlphaFoldDB" id="A0A917F1B8"/>
<organism evidence="2 3">
    <name type="scientific">Subtercola lobariae</name>
    <dbReference type="NCBI Taxonomy" id="1588641"/>
    <lineage>
        <taxon>Bacteria</taxon>
        <taxon>Bacillati</taxon>
        <taxon>Actinomycetota</taxon>
        <taxon>Actinomycetes</taxon>
        <taxon>Micrococcales</taxon>
        <taxon>Microbacteriaceae</taxon>
        <taxon>Subtercola</taxon>
    </lineage>
</organism>
<evidence type="ECO:0000259" key="1">
    <source>
        <dbReference type="PROSITE" id="PS50995"/>
    </source>
</evidence>
<gene>
    <name evidence="2" type="ORF">GCM10011399_30200</name>
</gene>
<reference evidence="2 3" key="1">
    <citation type="journal article" date="2014" name="Int. J. Syst. Evol. Microbiol.">
        <title>Complete genome sequence of Corynebacterium casei LMG S-19264T (=DSM 44701T), isolated from a smear-ripened cheese.</title>
        <authorList>
            <consortium name="US DOE Joint Genome Institute (JGI-PGF)"/>
            <person name="Walter F."/>
            <person name="Albersmeier A."/>
            <person name="Kalinowski J."/>
            <person name="Ruckert C."/>
        </authorList>
    </citation>
    <scope>NUCLEOTIDE SEQUENCE [LARGE SCALE GENOMIC DNA]</scope>
    <source>
        <strain evidence="2 3">CGMCC 1.12976</strain>
    </source>
</reference>
<dbReference type="InterPro" id="IPR036388">
    <property type="entry name" value="WH-like_DNA-bd_sf"/>
</dbReference>
<evidence type="ECO:0000313" key="3">
    <source>
        <dbReference type="Proteomes" id="UP000598775"/>
    </source>
</evidence>
<dbReference type="Pfam" id="PF01047">
    <property type="entry name" value="MarR"/>
    <property type="match status" value="1"/>
</dbReference>
<dbReference type="RefSeq" id="WP_188679710.1">
    <property type="nucleotide sequence ID" value="NZ_BMGP01000006.1"/>
</dbReference>
<dbReference type="PRINTS" id="PR00598">
    <property type="entry name" value="HTHMARR"/>
</dbReference>
<feature type="domain" description="HTH marR-type" evidence="1">
    <location>
        <begin position="13"/>
        <end position="147"/>
    </location>
</feature>
<evidence type="ECO:0000313" key="2">
    <source>
        <dbReference type="EMBL" id="GGF35130.1"/>
    </source>
</evidence>